<dbReference type="EC" id="2.1.1.177" evidence="6"/>
<dbReference type="STRING" id="201973.SAMN04488025_10541"/>
<keyword evidence="3 6" id="KW-0808">Transferase</keyword>
<dbReference type="InterPro" id="IPR003742">
    <property type="entry name" value="RlmH-like"/>
</dbReference>
<dbReference type="PIRSF" id="PIRSF004505">
    <property type="entry name" value="MT_bac"/>
    <property type="match status" value="1"/>
</dbReference>
<evidence type="ECO:0000256" key="5">
    <source>
        <dbReference type="ARBA" id="ARBA00038303"/>
    </source>
</evidence>
<evidence type="ECO:0000256" key="6">
    <source>
        <dbReference type="HAMAP-Rule" id="MF_00658"/>
    </source>
</evidence>
<dbReference type="RefSeq" id="WP_092036104.1">
    <property type="nucleotide sequence ID" value="NZ_FOOK01000005.1"/>
</dbReference>
<gene>
    <name evidence="6" type="primary">rlmH</name>
    <name evidence="7" type="ORF">SAMN04488025_10541</name>
</gene>
<dbReference type="GO" id="GO:0005737">
    <property type="term" value="C:cytoplasm"/>
    <property type="evidence" value="ECO:0007669"/>
    <property type="project" value="UniProtKB-SubCell"/>
</dbReference>
<dbReference type="EMBL" id="FOOK01000005">
    <property type="protein sequence ID" value="SFF78389.1"/>
    <property type="molecule type" value="Genomic_DNA"/>
</dbReference>
<keyword evidence="6" id="KW-0963">Cytoplasm</keyword>
<dbReference type="OrthoDB" id="9806643at2"/>
<keyword evidence="4 6" id="KW-0949">S-adenosyl-L-methionine</keyword>
<keyword evidence="8" id="KW-1185">Reference proteome</keyword>
<comment type="catalytic activity">
    <reaction evidence="6">
        <text>pseudouridine(1915) in 23S rRNA + S-adenosyl-L-methionine = N(3)-methylpseudouridine(1915) in 23S rRNA + S-adenosyl-L-homocysteine + H(+)</text>
        <dbReference type="Rhea" id="RHEA:42752"/>
        <dbReference type="Rhea" id="RHEA-COMP:10221"/>
        <dbReference type="Rhea" id="RHEA-COMP:10222"/>
        <dbReference type="ChEBI" id="CHEBI:15378"/>
        <dbReference type="ChEBI" id="CHEBI:57856"/>
        <dbReference type="ChEBI" id="CHEBI:59789"/>
        <dbReference type="ChEBI" id="CHEBI:65314"/>
        <dbReference type="ChEBI" id="CHEBI:74486"/>
        <dbReference type="EC" id="2.1.1.177"/>
    </reaction>
</comment>
<comment type="subcellular location">
    <subcellularLocation>
        <location evidence="6">Cytoplasm</location>
    </subcellularLocation>
</comment>
<proteinExistence type="inferred from homology"/>
<accession>A0A1I2LIV9</accession>
<feature type="binding site" evidence="6">
    <location>
        <begin position="127"/>
        <end position="132"/>
    </location>
    <ligand>
        <name>S-adenosyl-L-methionine</name>
        <dbReference type="ChEBI" id="CHEBI:59789"/>
    </ligand>
</feature>
<evidence type="ECO:0000256" key="2">
    <source>
        <dbReference type="ARBA" id="ARBA00022603"/>
    </source>
</evidence>
<dbReference type="PANTHER" id="PTHR33603">
    <property type="entry name" value="METHYLTRANSFERASE"/>
    <property type="match status" value="1"/>
</dbReference>
<dbReference type="NCBIfam" id="NF000985">
    <property type="entry name" value="PRK00103.1-3"/>
    <property type="match status" value="1"/>
</dbReference>
<dbReference type="PANTHER" id="PTHR33603:SF1">
    <property type="entry name" value="RIBOSOMAL RNA LARGE SUBUNIT METHYLTRANSFERASE H"/>
    <property type="match status" value="1"/>
</dbReference>
<dbReference type="HAMAP" id="MF_00658">
    <property type="entry name" value="23SrRNA_methyltr_H"/>
    <property type="match status" value="1"/>
</dbReference>
<dbReference type="Gene3D" id="3.40.1280.10">
    <property type="match status" value="1"/>
</dbReference>
<dbReference type="Proteomes" id="UP000198661">
    <property type="component" value="Unassembled WGS sequence"/>
</dbReference>
<evidence type="ECO:0000256" key="1">
    <source>
        <dbReference type="ARBA" id="ARBA00022552"/>
    </source>
</evidence>
<dbReference type="NCBIfam" id="TIGR00246">
    <property type="entry name" value="tRNA_RlmH_YbeA"/>
    <property type="match status" value="1"/>
</dbReference>
<protein>
    <recommendedName>
        <fullName evidence="6">Ribosomal RNA large subunit methyltransferase H</fullName>
        <ecNumber evidence="6">2.1.1.177</ecNumber>
    </recommendedName>
    <alternativeName>
        <fullName evidence="6">23S rRNA (pseudouridine1915-N3)-methyltransferase</fullName>
    </alternativeName>
    <alternativeName>
        <fullName evidence="6">23S rRNA m3Psi1915 methyltransferase</fullName>
    </alternativeName>
    <alternativeName>
        <fullName evidence="6">rRNA (pseudouridine-N3-)-methyltransferase RlmH</fullName>
    </alternativeName>
</protein>
<dbReference type="SUPFAM" id="SSF75217">
    <property type="entry name" value="alpha/beta knot"/>
    <property type="match status" value="1"/>
</dbReference>
<evidence type="ECO:0000313" key="7">
    <source>
        <dbReference type="EMBL" id="SFF78389.1"/>
    </source>
</evidence>
<keyword evidence="1 6" id="KW-0698">rRNA processing</keyword>
<comment type="subunit">
    <text evidence="6">Homodimer.</text>
</comment>
<organism evidence="7 8">
    <name type="scientific">Planifilum fulgidum</name>
    <dbReference type="NCBI Taxonomy" id="201973"/>
    <lineage>
        <taxon>Bacteria</taxon>
        <taxon>Bacillati</taxon>
        <taxon>Bacillota</taxon>
        <taxon>Bacilli</taxon>
        <taxon>Bacillales</taxon>
        <taxon>Thermoactinomycetaceae</taxon>
        <taxon>Planifilum</taxon>
    </lineage>
</organism>
<sequence>MHLEIVAVGKLKERYLKQGVEEYLKRLKPYARVDVVEIPEEKPAGSLHAAEEDRIREREGERIINRLHPEAHVIALAIEGKSLSSEELAEYIRRLATYGKSRVAFVIGGSVGLSPRVLRSSDLLLSFSRMTFPHQLMRLILLEQLYRSFKIIRGETYHK</sequence>
<evidence type="ECO:0000313" key="8">
    <source>
        <dbReference type="Proteomes" id="UP000198661"/>
    </source>
</evidence>
<dbReference type="AlphaFoldDB" id="A0A1I2LIV9"/>
<reference evidence="7 8" key="1">
    <citation type="submission" date="2016-10" db="EMBL/GenBank/DDBJ databases">
        <authorList>
            <person name="de Groot N.N."/>
        </authorList>
    </citation>
    <scope>NUCLEOTIDE SEQUENCE [LARGE SCALE GENOMIC DNA]</scope>
    <source>
        <strain evidence="7 8">DSM 44945</strain>
    </source>
</reference>
<evidence type="ECO:0000256" key="3">
    <source>
        <dbReference type="ARBA" id="ARBA00022679"/>
    </source>
</evidence>
<dbReference type="InterPro" id="IPR029028">
    <property type="entry name" value="Alpha/beta_knot_MTases"/>
</dbReference>
<comment type="function">
    <text evidence="6">Specifically methylates the pseudouridine at position 1915 (m3Psi1915) in 23S rRNA.</text>
</comment>
<dbReference type="Pfam" id="PF02590">
    <property type="entry name" value="SPOUT_MTase"/>
    <property type="match status" value="1"/>
</dbReference>
<dbReference type="InterPro" id="IPR029026">
    <property type="entry name" value="tRNA_m1G_MTases_N"/>
</dbReference>
<dbReference type="GO" id="GO:0070038">
    <property type="term" value="F:rRNA (pseudouridine-N3-)-methyltransferase activity"/>
    <property type="evidence" value="ECO:0007669"/>
    <property type="project" value="UniProtKB-UniRule"/>
</dbReference>
<comment type="similarity">
    <text evidence="5 6">Belongs to the RNA methyltransferase RlmH family.</text>
</comment>
<feature type="binding site" evidence="6">
    <location>
        <position position="76"/>
    </location>
    <ligand>
        <name>S-adenosyl-L-methionine</name>
        <dbReference type="ChEBI" id="CHEBI:59789"/>
    </ligand>
</feature>
<evidence type="ECO:0000256" key="4">
    <source>
        <dbReference type="ARBA" id="ARBA00022691"/>
    </source>
</evidence>
<feature type="binding site" evidence="6">
    <location>
        <position position="108"/>
    </location>
    <ligand>
        <name>S-adenosyl-L-methionine</name>
        <dbReference type="ChEBI" id="CHEBI:59789"/>
    </ligand>
</feature>
<name>A0A1I2LIV9_9BACL</name>
<dbReference type="CDD" id="cd18081">
    <property type="entry name" value="RlmH-like"/>
    <property type="match status" value="1"/>
</dbReference>
<keyword evidence="2 6" id="KW-0489">Methyltransferase</keyword>